<gene>
    <name evidence="1" type="ORF">KHY67_04790</name>
</gene>
<organism evidence="1 2">
    <name type="scientific">Collinsella intestinalis</name>
    <dbReference type="NCBI Taxonomy" id="147207"/>
    <lineage>
        <taxon>Bacteria</taxon>
        <taxon>Bacillati</taxon>
        <taxon>Actinomycetota</taxon>
        <taxon>Coriobacteriia</taxon>
        <taxon>Coriobacteriales</taxon>
        <taxon>Coriobacteriaceae</taxon>
        <taxon>Collinsella</taxon>
    </lineage>
</organism>
<sequence>MAKTRRVILFLVEGPSEETALVEPFKRYLRAAGDQSQNVRNETFHCDVTTARLFPDNADFRVKDNVVETVTGFIADRIASRQEYRWSDIAQVVHIVDLDGAFIPKERCLQGDTDEFYYGEDFISAKDPTEIVERNREKSASLKRLAYKGQLTYSCIKVPYKVYFLSRNLEHALYGLDVSCSDDDKRRLAIAYLNKVGDNPEGIKKTLFDEKVRVPGDYFESWKEVQQNCNSLKRGSNLHLLFDAMQ</sequence>
<dbReference type="EMBL" id="JAGZJA010000005">
    <property type="protein sequence ID" value="MBS5147001.1"/>
    <property type="molecule type" value="Genomic_DNA"/>
</dbReference>
<name>A0A943BP58_9ACTN</name>
<reference evidence="1" key="1">
    <citation type="submission" date="2021-02" db="EMBL/GenBank/DDBJ databases">
        <title>Infant gut strain persistence is associated with maternal origin, phylogeny, and functional potential including surface adhesion and iron acquisition.</title>
        <authorList>
            <person name="Lou Y.C."/>
        </authorList>
    </citation>
    <scope>NUCLEOTIDE SEQUENCE</scope>
    <source>
        <strain evidence="1">L3_128_245G1_dasL3_128_245G1_concoct_49</strain>
    </source>
</reference>
<proteinExistence type="predicted"/>
<dbReference type="AlphaFoldDB" id="A0A943BP58"/>
<evidence type="ECO:0000313" key="1">
    <source>
        <dbReference type="EMBL" id="MBS5147001.1"/>
    </source>
</evidence>
<dbReference type="Proteomes" id="UP000738879">
    <property type="component" value="Unassembled WGS sequence"/>
</dbReference>
<protein>
    <submittedName>
        <fullName evidence="1">Uncharacterized protein</fullName>
    </submittedName>
</protein>
<accession>A0A943BP58</accession>
<evidence type="ECO:0000313" key="2">
    <source>
        <dbReference type="Proteomes" id="UP000738879"/>
    </source>
</evidence>
<comment type="caution">
    <text evidence="1">The sequence shown here is derived from an EMBL/GenBank/DDBJ whole genome shotgun (WGS) entry which is preliminary data.</text>
</comment>